<dbReference type="InterPro" id="IPR027417">
    <property type="entry name" value="P-loop_NTPase"/>
</dbReference>
<dbReference type="GO" id="GO:0016887">
    <property type="term" value="F:ATP hydrolysis activity"/>
    <property type="evidence" value="ECO:0007669"/>
    <property type="project" value="InterPro"/>
</dbReference>
<evidence type="ECO:0000259" key="1">
    <source>
        <dbReference type="Pfam" id="PF13304"/>
    </source>
</evidence>
<dbReference type="Gene3D" id="3.40.50.300">
    <property type="entry name" value="P-loop containing nucleotide triphosphate hydrolases"/>
    <property type="match status" value="1"/>
</dbReference>
<dbReference type="EMBL" id="SPNC01000262">
    <property type="protein sequence ID" value="TFH93908.1"/>
    <property type="molecule type" value="Genomic_DNA"/>
</dbReference>
<name>A0A4Y8WMB2_9PORP</name>
<dbReference type="Proteomes" id="UP000297225">
    <property type="component" value="Unassembled WGS sequence"/>
</dbReference>
<organism evidence="2 3">
    <name type="scientific">Porphyromonas levii</name>
    <dbReference type="NCBI Taxonomy" id="28114"/>
    <lineage>
        <taxon>Bacteria</taxon>
        <taxon>Pseudomonadati</taxon>
        <taxon>Bacteroidota</taxon>
        <taxon>Bacteroidia</taxon>
        <taxon>Bacteroidales</taxon>
        <taxon>Porphyromonadaceae</taxon>
        <taxon>Porphyromonas</taxon>
    </lineage>
</organism>
<dbReference type="STRING" id="1122973.GCA_000379925_00777"/>
<keyword evidence="2" id="KW-0067">ATP-binding</keyword>
<evidence type="ECO:0000313" key="3">
    <source>
        <dbReference type="Proteomes" id="UP000297225"/>
    </source>
</evidence>
<sequence>MLLRVRIGNFTSYRKVQEFTMFPNKDIANLPHHIFDSNAIPILKMGVLYGNNASGKSNFVKALRFIRSFAISLEDFKSSDVWSQLYRLAPNEEVNNSSLSILVEFKVSSRYYTYEIELGMDGVRLEQLSKTSLSDFTREPIFTRRYSTVKLSDRLSSKSLSQWSHTKDVVKRGLTGEDSKYRSLLGLLNEFPILEEKDVLEAFQWFREKLVVVSKGRVYNEINALLHLSPSLMDFSSKFIQGVNMGIDALRLDVSNLDTWLRKHTDIASNISLRELNNPREIHSLVYDNERPVFNRVKENGVEKILELVFSHFGEDKKVYDLGVQDESDGTIRTLHLIPTIHYALANSGIVIIDEIDTSLHSNLLLDIVAFFSHSKSEGQLLFTSHDTSLLDSIGVLRADEVWFVEKKHGASYLYSLDSYISDMN</sequence>
<feature type="domain" description="ATPase AAA-type core" evidence="1">
    <location>
        <begin position="47"/>
        <end position="392"/>
    </location>
</feature>
<accession>A0A4Y8WMB2</accession>
<dbReference type="PANTHER" id="PTHR40396:SF1">
    <property type="entry name" value="ATPASE AAA-TYPE CORE DOMAIN-CONTAINING PROTEIN"/>
    <property type="match status" value="1"/>
</dbReference>
<dbReference type="GO" id="GO:0005524">
    <property type="term" value="F:ATP binding"/>
    <property type="evidence" value="ECO:0007669"/>
    <property type="project" value="UniProtKB-KW"/>
</dbReference>
<dbReference type="Pfam" id="PF13304">
    <property type="entry name" value="AAA_21"/>
    <property type="match status" value="1"/>
</dbReference>
<dbReference type="SUPFAM" id="SSF52540">
    <property type="entry name" value="P-loop containing nucleoside triphosphate hydrolases"/>
    <property type="match status" value="1"/>
</dbReference>
<keyword evidence="3" id="KW-1185">Reference proteome</keyword>
<protein>
    <submittedName>
        <fullName evidence="2">ATP-binding protein</fullName>
    </submittedName>
</protein>
<comment type="caution">
    <text evidence="2">The sequence shown here is derived from an EMBL/GenBank/DDBJ whole genome shotgun (WGS) entry which is preliminary data.</text>
</comment>
<evidence type="ECO:0000313" key="2">
    <source>
        <dbReference type="EMBL" id="TFH93908.1"/>
    </source>
</evidence>
<dbReference type="InterPro" id="IPR003959">
    <property type="entry name" value="ATPase_AAA_core"/>
</dbReference>
<reference evidence="2 3" key="1">
    <citation type="submission" date="2019-03" db="EMBL/GenBank/DDBJ databases">
        <title>Porphyromonas levii Isolated from the Uterus of Dairy Cows.</title>
        <authorList>
            <person name="Francis A.M."/>
        </authorList>
    </citation>
    <scope>NUCLEOTIDE SEQUENCE [LARGE SCALE GENOMIC DNA]</scope>
    <source>
        <strain evidence="2 3">AF5678</strain>
    </source>
</reference>
<gene>
    <name evidence="2" type="ORF">E4P47_09735</name>
</gene>
<dbReference type="AlphaFoldDB" id="A0A4Y8WMB2"/>
<keyword evidence="2" id="KW-0547">Nucleotide-binding</keyword>
<proteinExistence type="predicted"/>
<feature type="non-terminal residue" evidence="2">
    <location>
        <position position="425"/>
    </location>
</feature>
<dbReference type="PANTHER" id="PTHR40396">
    <property type="entry name" value="ATPASE-LIKE PROTEIN"/>
    <property type="match status" value="1"/>
</dbReference>